<gene>
    <name evidence="2" type="primary">BnaC08g42070D</name>
    <name evidence="2" type="ORF">GSBRNA2T00057105001</name>
</gene>
<dbReference type="STRING" id="3708.A0A078HCX7"/>
<keyword evidence="3" id="KW-1185">Reference proteome</keyword>
<dbReference type="EMBL" id="LK032338">
    <property type="protein sequence ID" value="CDY34648.1"/>
    <property type="molecule type" value="Genomic_DNA"/>
</dbReference>
<organism evidence="2 3">
    <name type="scientific">Brassica napus</name>
    <name type="common">Rape</name>
    <dbReference type="NCBI Taxonomy" id="3708"/>
    <lineage>
        <taxon>Eukaryota</taxon>
        <taxon>Viridiplantae</taxon>
        <taxon>Streptophyta</taxon>
        <taxon>Embryophyta</taxon>
        <taxon>Tracheophyta</taxon>
        <taxon>Spermatophyta</taxon>
        <taxon>Magnoliopsida</taxon>
        <taxon>eudicotyledons</taxon>
        <taxon>Gunneridae</taxon>
        <taxon>Pentapetalae</taxon>
        <taxon>rosids</taxon>
        <taxon>malvids</taxon>
        <taxon>Brassicales</taxon>
        <taxon>Brassicaceae</taxon>
        <taxon>Brassiceae</taxon>
        <taxon>Brassica</taxon>
    </lineage>
</organism>
<reference evidence="2 3" key="1">
    <citation type="journal article" date="2014" name="Science">
        <title>Plant genetics. Early allopolyploid evolution in the post-Neolithic Brassica napus oilseed genome.</title>
        <authorList>
            <person name="Chalhoub B."/>
            <person name="Denoeud F."/>
            <person name="Liu S."/>
            <person name="Parkin I.A."/>
            <person name="Tang H."/>
            <person name="Wang X."/>
            <person name="Chiquet J."/>
            <person name="Belcram H."/>
            <person name="Tong C."/>
            <person name="Samans B."/>
            <person name="Correa M."/>
            <person name="Da Silva C."/>
            <person name="Just J."/>
            <person name="Falentin C."/>
            <person name="Koh C.S."/>
            <person name="Le Clainche I."/>
            <person name="Bernard M."/>
            <person name="Bento P."/>
            <person name="Noel B."/>
            <person name="Labadie K."/>
            <person name="Alberti A."/>
            <person name="Charles M."/>
            <person name="Arnaud D."/>
            <person name="Guo H."/>
            <person name="Daviaud C."/>
            <person name="Alamery S."/>
            <person name="Jabbari K."/>
            <person name="Zhao M."/>
            <person name="Edger P.P."/>
            <person name="Chelaifa H."/>
            <person name="Tack D."/>
            <person name="Lassalle G."/>
            <person name="Mestiri I."/>
            <person name="Schnel N."/>
            <person name="Le Paslier M.C."/>
            <person name="Fan G."/>
            <person name="Renault V."/>
            <person name="Bayer P.E."/>
            <person name="Golicz A.A."/>
            <person name="Manoli S."/>
            <person name="Lee T.H."/>
            <person name="Thi V.H."/>
            <person name="Chalabi S."/>
            <person name="Hu Q."/>
            <person name="Fan C."/>
            <person name="Tollenaere R."/>
            <person name="Lu Y."/>
            <person name="Battail C."/>
            <person name="Shen J."/>
            <person name="Sidebottom C.H."/>
            <person name="Wang X."/>
            <person name="Canaguier A."/>
            <person name="Chauveau A."/>
            <person name="Berard A."/>
            <person name="Deniot G."/>
            <person name="Guan M."/>
            <person name="Liu Z."/>
            <person name="Sun F."/>
            <person name="Lim Y.P."/>
            <person name="Lyons E."/>
            <person name="Town C.D."/>
            <person name="Bancroft I."/>
            <person name="Wang X."/>
            <person name="Meng J."/>
            <person name="Ma J."/>
            <person name="Pires J.C."/>
            <person name="King G.J."/>
            <person name="Brunel D."/>
            <person name="Delourme R."/>
            <person name="Renard M."/>
            <person name="Aury J.M."/>
            <person name="Adams K.L."/>
            <person name="Batley J."/>
            <person name="Snowdon R.J."/>
            <person name="Tost J."/>
            <person name="Edwards D."/>
            <person name="Zhou Y."/>
            <person name="Hua W."/>
            <person name="Sharpe A.G."/>
            <person name="Paterson A.H."/>
            <person name="Guan C."/>
            <person name="Wincker P."/>
        </authorList>
    </citation>
    <scope>NUCLEOTIDE SEQUENCE [LARGE SCALE GENOMIC DNA]</scope>
    <source>
        <strain evidence="3">cv. Darmor-bzh</strain>
    </source>
</reference>
<protein>
    <submittedName>
        <fullName evidence="2">BnaC08g42070D protein</fullName>
    </submittedName>
</protein>
<evidence type="ECO:0000313" key="2">
    <source>
        <dbReference type="EMBL" id="CDY34648.1"/>
    </source>
</evidence>
<name>A0A078HCX7_BRANA</name>
<feature type="compositionally biased region" description="Polar residues" evidence="1">
    <location>
        <begin position="151"/>
        <end position="160"/>
    </location>
</feature>
<evidence type="ECO:0000313" key="3">
    <source>
        <dbReference type="Proteomes" id="UP000028999"/>
    </source>
</evidence>
<dbReference type="Gramene" id="CDY34648">
    <property type="protein sequence ID" value="CDY34648"/>
    <property type="gene ID" value="GSBRNA2T00057105001"/>
</dbReference>
<dbReference type="InterPro" id="IPR004574">
    <property type="entry name" value="Alkb"/>
</dbReference>
<dbReference type="PANTHER" id="PTHR16557:SF11">
    <property type="entry name" value="ALPHA-KETOGLUTARATE-DEPENDENT DIOXYGENASE ALKB"/>
    <property type="match status" value="1"/>
</dbReference>
<proteinExistence type="predicted"/>
<accession>A0A078HCX7</accession>
<feature type="compositionally biased region" description="Basic residues" evidence="1">
    <location>
        <begin position="167"/>
        <end position="178"/>
    </location>
</feature>
<feature type="region of interest" description="Disordered" evidence="1">
    <location>
        <begin position="151"/>
        <end position="178"/>
    </location>
</feature>
<evidence type="ECO:0000256" key="1">
    <source>
        <dbReference type="SAM" id="MobiDB-lite"/>
    </source>
</evidence>
<dbReference type="Proteomes" id="UP000028999">
    <property type="component" value="Unassembled WGS sequence"/>
</dbReference>
<sequence>MIIGILWIPTKPLRIGLMLNLIFGRRVTLSTKAMTVKQRQPVRNISLIKPNQNMFMFSLFLYLPPPPSIKTFVVSPRLCSLQSRRKKLPKPVDLSSVLDFNSISQDFNKTGADSDSPVFCIENRPGFYFIPGALSLEEQCKWIKESLTSFPQPPNRTNHNAIYGLSPKKKKKKQSVQL</sequence>
<dbReference type="AlphaFoldDB" id="A0A078HCX7"/>
<dbReference type="PANTHER" id="PTHR16557">
    <property type="entry name" value="ALKYLATED DNA REPAIR PROTEIN ALKB-RELATED"/>
    <property type="match status" value="1"/>
</dbReference>
<dbReference type="PaxDb" id="3708-A0A078HCX7"/>